<sequence>MGKSLIMISNITIKLLETSTD</sequence>
<accession>A0A0E9U1C0</accession>
<name>A0A0E9U1C0_ANGAN</name>
<protein>
    <submittedName>
        <fullName evidence="1">Uncharacterized protein</fullName>
    </submittedName>
</protein>
<evidence type="ECO:0000313" key="1">
    <source>
        <dbReference type="EMBL" id="JAH59709.1"/>
    </source>
</evidence>
<dbReference type="AlphaFoldDB" id="A0A0E9U1C0"/>
<reference evidence="1" key="2">
    <citation type="journal article" date="2015" name="Fish Shellfish Immunol.">
        <title>Early steps in the European eel (Anguilla anguilla)-Vibrio vulnificus interaction in the gills: Role of the RtxA13 toxin.</title>
        <authorList>
            <person name="Callol A."/>
            <person name="Pajuelo D."/>
            <person name="Ebbesson L."/>
            <person name="Teles M."/>
            <person name="MacKenzie S."/>
            <person name="Amaro C."/>
        </authorList>
    </citation>
    <scope>NUCLEOTIDE SEQUENCE</scope>
</reference>
<proteinExistence type="predicted"/>
<dbReference type="EMBL" id="GBXM01048868">
    <property type="protein sequence ID" value="JAH59709.1"/>
    <property type="molecule type" value="Transcribed_RNA"/>
</dbReference>
<organism evidence="1">
    <name type="scientific">Anguilla anguilla</name>
    <name type="common">European freshwater eel</name>
    <name type="synonym">Muraena anguilla</name>
    <dbReference type="NCBI Taxonomy" id="7936"/>
    <lineage>
        <taxon>Eukaryota</taxon>
        <taxon>Metazoa</taxon>
        <taxon>Chordata</taxon>
        <taxon>Craniata</taxon>
        <taxon>Vertebrata</taxon>
        <taxon>Euteleostomi</taxon>
        <taxon>Actinopterygii</taxon>
        <taxon>Neopterygii</taxon>
        <taxon>Teleostei</taxon>
        <taxon>Anguilliformes</taxon>
        <taxon>Anguillidae</taxon>
        <taxon>Anguilla</taxon>
    </lineage>
</organism>
<reference evidence="1" key="1">
    <citation type="submission" date="2014-11" db="EMBL/GenBank/DDBJ databases">
        <authorList>
            <person name="Amaro Gonzalez C."/>
        </authorList>
    </citation>
    <scope>NUCLEOTIDE SEQUENCE</scope>
</reference>